<evidence type="ECO:0000259" key="6">
    <source>
        <dbReference type="PROSITE" id="PS50222"/>
    </source>
</evidence>
<feature type="region of interest" description="Disordered" evidence="5">
    <location>
        <begin position="252"/>
        <end position="284"/>
    </location>
</feature>
<evidence type="ECO:0000256" key="3">
    <source>
        <dbReference type="ARBA" id="ARBA00022737"/>
    </source>
</evidence>
<evidence type="ECO:0000256" key="5">
    <source>
        <dbReference type="SAM" id="MobiDB-lite"/>
    </source>
</evidence>
<keyword evidence="2" id="KW-0479">Metal-binding</keyword>
<keyword evidence="4" id="KW-0378">Hydrolase</keyword>
<dbReference type="AlphaFoldDB" id="A0A5B9MM92"/>
<dbReference type="GO" id="GO:0005509">
    <property type="term" value="F:calcium ion binding"/>
    <property type="evidence" value="ECO:0007669"/>
    <property type="project" value="InterPro"/>
</dbReference>
<gene>
    <name evidence="8" type="ORF">Mal15_66000</name>
</gene>
<dbReference type="Proteomes" id="UP000321353">
    <property type="component" value="Chromosome"/>
</dbReference>
<feature type="compositionally biased region" description="Basic and acidic residues" evidence="5">
    <location>
        <begin position="270"/>
        <end position="284"/>
    </location>
</feature>
<feature type="compositionally biased region" description="Basic and acidic residues" evidence="5">
    <location>
        <begin position="628"/>
        <end position="659"/>
    </location>
</feature>
<dbReference type="InterPro" id="IPR008979">
    <property type="entry name" value="Galactose-bd-like_sf"/>
</dbReference>
<dbReference type="PANTHER" id="PTHR10827:SF98">
    <property type="entry name" value="45 KDA CALCIUM-BINDING PROTEIN"/>
    <property type="match status" value="1"/>
</dbReference>
<dbReference type="EMBL" id="CP036264">
    <property type="protein sequence ID" value="QEG02479.1"/>
    <property type="molecule type" value="Genomic_DNA"/>
</dbReference>
<keyword evidence="3" id="KW-0677">Repeat</keyword>
<dbReference type="InterPro" id="IPR011992">
    <property type="entry name" value="EF-hand-dom_pair"/>
</dbReference>
<dbReference type="Pfam" id="PF01483">
    <property type="entry name" value="P_proprotein"/>
    <property type="match status" value="1"/>
</dbReference>
<dbReference type="GO" id="GO:0006508">
    <property type="term" value="P:proteolysis"/>
    <property type="evidence" value="ECO:0007669"/>
    <property type="project" value="UniProtKB-KW"/>
</dbReference>
<dbReference type="InterPro" id="IPR018247">
    <property type="entry name" value="EF_Hand_1_Ca_BS"/>
</dbReference>
<dbReference type="SMART" id="SM00054">
    <property type="entry name" value="EFh"/>
    <property type="match status" value="3"/>
</dbReference>
<dbReference type="KEGG" id="smam:Mal15_66000"/>
<proteinExistence type="predicted"/>
<sequence length="679" mass="77405">MPNQLLGLTDQPMNRCTARRRQFDVATLAGAWETQGNRLLAKVATLDRRLSMSRARPQLRPAVCLICLIVCAVAHTLDATTAHAQAGLRESLDLLDRNENGYIEPEEITTLSRPYFERIAEARRMSLDRPNRIENWQEAARIYHALKNGVAGERVRASRDRAVKDFRPQDEDPVVPEFGLSEVKYPYQHQDLEEADETLERYDRDRDGYLSRYEASRARWTHRDPFSMDLNKDDQLSRLELAQRYARRRMLSDESDELRQRARRTGMGVRRSEKESEDDRRRRERSEWWRSGGDRFWLTAAVLGRFDANRNGRLELEETIDLGLPTGAIDADQNGELSRDELFAYFKNLQDQTGDLMEGLPGWFYELDVNRDKQVDLTEFATELTDARVAEFVALDANRDGLLAPEEVLASKSMMGGRFENRDAEILPPKKTIVSEIDIPENFLVADLNLQLSLTHTNVSGLDAYLTGPDGTRIELFTQIGGRDDHFDNTVFDDQASTPIVKARPPFEGSFQPEGLTKRQPSLSAFNGKSIHGVWQLTIRCSRSDRFGMLHRWSLIARPDEESLLDRPEIDDTPAEETLTGEADVTESQTTAVGTEQPSPTRSDSSFAIKALSMGKDVKPSASGFWTPERKAEYAQKLRKPSPEEWQKMSDEEKRRQMTERAAAIQEYKNALGKRGGDQ</sequence>
<accession>A0A5B9MM92</accession>
<reference evidence="8 9" key="1">
    <citation type="submission" date="2019-02" db="EMBL/GenBank/DDBJ databases">
        <title>Planctomycetal bacteria perform biofilm scaping via a novel small molecule.</title>
        <authorList>
            <person name="Jeske O."/>
            <person name="Boedeker C."/>
            <person name="Wiegand S."/>
            <person name="Breitling P."/>
            <person name="Kallscheuer N."/>
            <person name="Jogler M."/>
            <person name="Rohde M."/>
            <person name="Petersen J."/>
            <person name="Medema M.H."/>
            <person name="Surup F."/>
            <person name="Jogler C."/>
        </authorList>
    </citation>
    <scope>NUCLEOTIDE SEQUENCE [LARGE SCALE GENOMIC DNA]</scope>
    <source>
        <strain evidence="8 9">Mal15</strain>
    </source>
</reference>
<feature type="domain" description="P/Homo B" evidence="7">
    <location>
        <begin position="408"/>
        <end position="563"/>
    </location>
</feature>
<evidence type="ECO:0000256" key="4">
    <source>
        <dbReference type="ARBA" id="ARBA00022801"/>
    </source>
</evidence>
<dbReference type="PROSITE" id="PS51829">
    <property type="entry name" value="P_HOMO_B"/>
    <property type="match status" value="1"/>
</dbReference>
<evidence type="ECO:0000259" key="7">
    <source>
        <dbReference type="PROSITE" id="PS51829"/>
    </source>
</evidence>
<feature type="region of interest" description="Disordered" evidence="5">
    <location>
        <begin position="564"/>
        <end position="604"/>
    </location>
</feature>
<dbReference type="GO" id="GO:0004252">
    <property type="term" value="F:serine-type endopeptidase activity"/>
    <property type="evidence" value="ECO:0007669"/>
    <property type="project" value="InterPro"/>
</dbReference>
<protein>
    <submittedName>
        <fullName evidence="8">EF hand</fullName>
    </submittedName>
</protein>
<dbReference type="InterPro" id="IPR002048">
    <property type="entry name" value="EF_hand_dom"/>
</dbReference>
<dbReference type="SUPFAM" id="SSF47473">
    <property type="entry name" value="EF-hand"/>
    <property type="match status" value="2"/>
</dbReference>
<evidence type="ECO:0000313" key="9">
    <source>
        <dbReference type="Proteomes" id="UP000321353"/>
    </source>
</evidence>
<dbReference type="PROSITE" id="PS00018">
    <property type="entry name" value="EF_HAND_1"/>
    <property type="match status" value="4"/>
</dbReference>
<name>A0A5B9MM92_9BACT</name>
<feature type="domain" description="EF-hand" evidence="6">
    <location>
        <begin position="83"/>
        <end position="118"/>
    </location>
</feature>
<evidence type="ECO:0000256" key="2">
    <source>
        <dbReference type="ARBA" id="ARBA00022723"/>
    </source>
</evidence>
<keyword evidence="1" id="KW-0645">Protease</keyword>
<dbReference type="SUPFAM" id="SSF49785">
    <property type="entry name" value="Galactose-binding domain-like"/>
    <property type="match status" value="1"/>
</dbReference>
<organism evidence="8 9">
    <name type="scientific">Stieleria maiorica</name>
    <dbReference type="NCBI Taxonomy" id="2795974"/>
    <lineage>
        <taxon>Bacteria</taxon>
        <taxon>Pseudomonadati</taxon>
        <taxon>Planctomycetota</taxon>
        <taxon>Planctomycetia</taxon>
        <taxon>Pirellulales</taxon>
        <taxon>Pirellulaceae</taxon>
        <taxon>Stieleria</taxon>
    </lineage>
</organism>
<dbReference type="InterPro" id="IPR002884">
    <property type="entry name" value="P_dom"/>
</dbReference>
<dbReference type="Gene3D" id="1.10.238.10">
    <property type="entry name" value="EF-hand"/>
    <property type="match status" value="2"/>
</dbReference>
<feature type="compositionally biased region" description="Polar residues" evidence="5">
    <location>
        <begin position="586"/>
        <end position="604"/>
    </location>
</feature>
<dbReference type="Gene3D" id="2.60.120.260">
    <property type="entry name" value="Galactose-binding domain-like"/>
    <property type="match status" value="1"/>
</dbReference>
<feature type="region of interest" description="Disordered" evidence="5">
    <location>
        <begin position="616"/>
        <end position="659"/>
    </location>
</feature>
<dbReference type="PROSITE" id="PS50222">
    <property type="entry name" value="EF_HAND_2"/>
    <property type="match status" value="1"/>
</dbReference>
<evidence type="ECO:0000313" key="8">
    <source>
        <dbReference type="EMBL" id="QEG02479.1"/>
    </source>
</evidence>
<dbReference type="PANTHER" id="PTHR10827">
    <property type="entry name" value="RETICULOCALBIN"/>
    <property type="match status" value="1"/>
</dbReference>
<keyword evidence="9" id="KW-1185">Reference proteome</keyword>
<evidence type="ECO:0000256" key="1">
    <source>
        <dbReference type="ARBA" id="ARBA00022670"/>
    </source>
</evidence>